<organism evidence="1 2">
    <name type="scientific">Xylaria bambusicola</name>
    <dbReference type="NCBI Taxonomy" id="326684"/>
    <lineage>
        <taxon>Eukaryota</taxon>
        <taxon>Fungi</taxon>
        <taxon>Dikarya</taxon>
        <taxon>Ascomycota</taxon>
        <taxon>Pezizomycotina</taxon>
        <taxon>Sordariomycetes</taxon>
        <taxon>Xylariomycetidae</taxon>
        <taxon>Xylariales</taxon>
        <taxon>Xylariaceae</taxon>
        <taxon>Xylaria</taxon>
    </lineage>
</organism>
<accession>A0AAN7ZBI8</accession>
<evidence type="ECO:0000313" key="1">
    <source>
        <dbReference type="EMBL" id="KAK5637577.1"/>
    </source>
</evidence>
<reference evidence="1 2" key="1">
    <citation type="submission" date="2023-10" db="EMBL/GenBank/DDBJ databases">
        <title>Draft genome sequence of Xylaria bambusicola isolate GMP-LS, the root and basal stem rot pathogen of sugarcane in Indonesia.</title>
        <authorList>
            <person name="Selvaraj P."/>
            <person name="Muralishankar V."/>
            <person name="Muruganantham S."/>
            <person name="Sp S."/>
            <person name="Haryani S."/>
            <person name="Lau K.J.X."/>
            <person name="Naqvi N.I."/>
        </authorList>
    </citation>
    <scope>NUCLEOTIDE SEQUENCE [LARGE SCALE GENOMIC DNA]</scope>
    <source>
        <strain evidence="1">GMP-LS</strain>
    </source>
</reference>
<dbReference type="EMBL" id="JAWHQM010000146">
    <property type="protein sequence ID" value="KAK5637577.1"/>
    <property type="molecule type" value="Genomic_DNA"/>
</dbReference>
<sequence>MVQNSKNSTKGNLSPFELLYTEDDDAHDTMVYSTTTADTPNATSAWSRFEAHTAIRPRTTTSKKVDCHQD</sequence>
<gene>
    <name evidence="1" type="ORF">RRF57_013292</name>
</gene>
<comment type="caution">
    <text evidence="1">The sequence shown here is derived from an EMBL/GenBank/DDBJ whole genome shotgun (WGS) entry which is preliminary data.</text>
</comment>
<name>A0AAN7ZBI8_9PEZI</name>
<keyword evidence="2" id="KW-1185">Reference proteome</keyword>
<protein>
    <submittedName>
        <fullName evidence="1">Uncharacterized protein</fullName>
    </submittedName>
</protein>
<proteinExistence type="predicted"/>
<dbReference type="Proteomes" id="UP001305414">
    <property type="component" value="Unassembled WGS sequence"/>
</dbReference>
<dbReference type="AlphaFoldDB" id="A0AAN7ZBI8"/>
<evidence type="ECO:0000313" key="2">
    <source>
        <dbReference type="Proteomes" id="UP001305414"/>
    </source>
</evidence>